<protein>
    <submittedName>
        <fullName evidence="2">DUF2169 domain-containing protein</fullName>
    </submittedName>
</protein>
<feature type="domain" description="DUF2169" evidence="1">
    <location>
        <begin position="150"/>
        <end position="438"/>
    </location>
</feature>
<dbReference type="Proteomes" id="UP001155901">
    <property type="component" value="Unassembled WGS sequence"/>
</dbReference>
<reference evidence="3" key="2">
    <citation type="submission" date="2022-03" db="EMBL/GenBank/DDBJ databases">
        <title>Genome Encyclopedia of Bacteria and Archaea VI: Functional Genomics of Type Strains.</title>
        <authorList>
            <person name="Whitman W."/>
        </authorList>
    </citation>
    <scope>NUCLEOTIDE SEQUENCE</scope>
    <source>
        <strain evidence="3">HSC-15S17</strain>
    </source>
</reference>
<dbReference type="EMBL" id="JAHTGR010000003">
    <property type="protein sequence ID" value="MBV6320916.1"/>
    <property type="molecule type" value="Genomic_DNA"/>
</dbReference>
<gene>
    <name evidence="2" type="ORF">KVP70_08205</name>
    <name evidence="3" type="ORF">L1274_002080</name>
</gene>
<dbReference type="Pfam" id="PF09937">
    <property type="entry name" value="DUF2169"/>
    <property type="match status" value="2"/>
</dbReference>
<proteinExistence type="predicted"/>
<evidence type="ECO:0000313" key="3">
    <source>
        <dbReference type="EMBL" id="MCP2008372.1"/>
    </source>
</evidence>
<dbReference type="EMBL" id="JALJZU010000004">
    <property type="protein sequence ID" value="MCP2008372.1"/>
    <property type="molecule type" value="Genomic_DNA"/>
</dbReference>
<evidence type="ECO:0000313" key="4">
    <source>
        <dbReference type="Proteomes" id="UP001155901"/>
    </source>
</evidence>
<evidence type="ECO:0000313" key="5">
    <source>
        <dbReference type="Proteomes" id="UP001162889"/>
    </source>
</evidence>
<dbReference type="InterPro" id="IPR018683">
    <property type="entry name" value="DUF2169"/>
</dbReference>
<evidence type="ECO:0000259" key="1">
    <source>
        <dbReference type="Pfam" id="PF09937"/>
    </source>
</evidence>
<comment type="caution">
    <text evidence="2">The sequence shown here is derived from an EMBL/GenBank/DDBJ whole genome shotgun (WGS) entry which is preliminary data.</text>
</comment>
<dbReference type="RefSeq" id="WP_217941632.1">
    <property type="nucleotide sequence ID" value="NZ_JAHTGR010000003.1"/>
</dbReference>
<dbReference type="Proteomes" id="UP001162889">
    <property type="component" value="Unassembled WGS sequence"/>
</dbReference>
<organism evidence="2 4">
    <name type="scientific">Duganella violaceipulchra</name>
    <dbReference type="NCBI Taxonomy" id="2849652"/>
    <lineage>
        <taxon>Bacteria</taxon>
        <taxon>Pseudomonadati</taxon>
        <taxon>Pseudomonadota</taxon>
        <taxon>Betaproteobacteria</taxon>
        <taxon>Burkholderiales</taxon>
        <taxon>Oxalobacteraceae</taxon>
        <taxon>Telluria group</taxon>
        <taxon>Duganella</taxon>
    </lineage>
</organism>
<accession>A0AA41HB58</accession>
<sequence>MEFVNYTPFPAQAFEGIDQHRRPFHVVTLRQTLNFATGTLKYANAQAPLCEGNVCFGEIGGVGVRQESDLCHYKPKCDVIVNAAAYAPQGKPRTCFPVRLRVAKPDAPAPMPQHPQGLNQFENAAPEIMACWRKAVQHAEQHPVPGALLINKTLIVNGEREFKKKAGITRTLYGLLRLSTLGLLRLNPWRLTDAKRVTMLPLRYERAYGGECRIEAGDSAAHRLPRKQRSVLAGLPARDNTLALLPALHSVYEPNPRGTGYVEPSYLRATRVRAIAAPQIELPGAPLCAWKFWQALRGSPNDAARDNPSALQPAGFGIRPGSHPARRAFAGTVDQTFLKGDDALPADFDFAFWNAAPPDQQTDFLHGNETFELINLCAPDTPGATLDRDGNTTLRLKLSGHECFVLVRQEDGTLFRQALALDTVLLEPEERLLTLVWRGILPKDADVPLRRCEARMHSHEERDRVLREVNFLDRYAGAAESSPSWKVEGAP</sequence>
<evidence type="ECO:0000313" key="2">
    <source>
        <dbReference type="EMBL" id="MBV6320916.1"/>
    </source>
</evidence>
<dbReference type="AlphaFoldDB" id="A0AA41HB58"/>
<name>A0AA41HB58_9BURK</name>
<reference evidence="2" key="1">
    <citation type="submission" date="2021-07" db="EMBL/GenBank/DDBJ databases">
        <title>Characterization of violacein-producing bacteria and related species.</title>
        <authorList>
            <person name="Wilson H.S."/>
            <person name="De Leon M.E."/>
        </authorList>
    </citation>
    <scope>NUCLEOTIDE SEQUENCE</scope>
    <source>
        <strain evidence="2">HSC-15S17</strain>
    </source>
</reference>
<keyword evidence="5" id="KW-1185">Reference proteome</keyword>
<feature type="domain" description="DUF2169" evidence="1">
    <location>
        <begin position="23"/>
        <end position="104"/>
    </location>
</feature>